<reference evidence="2" key="2">
    <citation type="journal article" date="2017" name="Genome Announc.">
        <title>Draft genome sequence of Paludibacter jiangxiensis NM7(T), a propionate-producing fermentative bacterium.</title>
        <authorList>
            <person name="Qiu Y.-L."/>
            <person name="Tourlousse D.M."/>
            <person name="Matsuura N."/>
            <person name="Ohashi A."/>
            <person name="Sekiguchi Y."/>
        </authorList>
    </citation>
    <scope>NUCLEOTIDE SEQUENCE [LARGE SCALE GENOMIC DNA]</scope>
    <source>
        <strain evidence="2">NM7</strain>
    </source>
</reference>
<dbReference type="Proteomes" id="UP000076586">
    <property type="component" value="Unassembled WGS sequence"/>
</dbReference>
<proteinExistence type="predicted"/>
<organism evidence="1 2">
    <name type="scientific">Paludibacter jiangxiensis</name>
    <dbReference type="NCBI Taxonomy" id="681398"/>
    <lineage>
        <taxon>Bacteria</taxon>
        <taxon>Pseudomonadati</taxon>
        <taxon>Bacteroidota</taxon>
        <taxon>Bacteroidia</taxon>
        <taxon>Bacteroidales</taxon>
        <taxon>Paludibacteraceae</taxon>
        <taxon>Paludibacter</taxon>
    </lineage>
</organism>
<dbReference type="OrthoDB" id="597706at2"/>
<evidence type="ECO:0000313" key="1">
    <source>
        <dbReference type="EMBL" id="GAT62861.1"/>
    </source>
</evidence>
<gene>
    <name evidence="1" type="ORF">PJIAN_3172</name>
</gene>
<comment type="caution">
    <text evidence="1">The sequence shown here is derived from an EMBL/GenBank/DDBJ whole genome shotgun (WGS) entry which is preliminary data.</text>
</comment>
<reference evidence="2" key="1">
    <citation type="submission" date="2016-04" db="EMBL/GenBank/DDBJ databases">
        <title>Draft genome sequence of Paludibacter jiangxiensis strain NM7.</title>
        <authorList>
            <person name="Qiu Y."/>
            <person name="Matsuura N."/>
            <person name="Ohashi A."/>
            <person name="Tourlousse M.D."/>
            <person name="Sekiguchi Y."/>
        </authorList>
    </citation>
    <scope>NUCLEOTIDE SEQUENCE [LARGE SCALE GENOMIC DNA]</scope>
    <source>
        <strain evidence="2">NM7</strain>
    </source>
</reference>
<keyword evidence="2" id="KW-1185">Reference proteome</keyword>
<dbReference type="STRING" id="681398.PJIAN_3172"/>
<accession>A0A170ZNL4</accession>
<dbReference type="RefSeq" id="WP_068703550.1">
    <property type="nucleotide sequence ID" value="NZ_BDCR01000003.1"/>
</dbReference>
<name>A0A170ZNL4_9BACT</name>
<protein>
    <recommendedName>
        <fullName evidence="3">Glycosyl transferase family 2</fullName>
    </recommendedName>
</protein>
<sequence>MARYTILMTACINPNGMPFTYLQDVNEREEQYIKAINHYLEHTNFDIVFCNNSGEDISDKIKTNTKRFEYLTFQGNSFDHHLGKGYGEMIILKYALSHSQFIKNSDYIIKITGRLIVSNLIQSIYTTNLIWLFKKNKLYFTDINRDSKLIDSRCFIANKYFFERSIINGYKLNDFKEYYFEHLLFDEVNSFNMRNNVCLFYPNLAFLGISGSTGVRYRPEKKTLLQKLSSFRDYCKVLKMEEGLSKPRYFYLSIISLFIRIVKIFVRRLS</sequence>
<evidence type="ECO:0008006" key="3">
    <source>
        <dbReference type="Google" id="ProtNLM"/>
    </source>
</evidence>
<evidence type="ECO:0000313" key="2">
    <source>
        <dbReference type="Proteomes" id="UP000076586"/>
    </source>
</evidence>
<dbReference type="EMBL" id="BDCR01000003">
    <property type="protein sequence ID" value="GAT62861.1"/>
    <property type="molecule type" value="Genomic_DNA"/>
</dbReference>
<dbReference type="AlphaFoldDB" id="A0A170ZNL4"/>